<proteinExistence type="predicted"/>
<dbReference type="Pfam" id="PF16161">
    <property type="entry name" value="DUF4867"/>
    <property type="match status" value="1"/>
</dbReference>
<dbReference type="EMBL" id="JAOQKE010000002">
    <property type="protein sequence ID" value="MCU6724494.1"/>
    <property type="molecule type" value="Genomic_DNA"/>
</dbReference>
<keyword evidence="2" id="KW-1185">Reference proteome</keyword>
<protein>
    <submittedName>
        <fullName evidence="1">DUF4867 family protein</fullName>
    </submittedName>
</protein>
<dbReference type="Gene3D" id="2.60.120.480">
    <property type="entry name" value="Ureidoglycolate hydrolase"/>
    <property type="match status" value="1"/>
</dbReference>
<organism evidence="1 2">
    <name type="scientific">Muricoprocola aceti</name>
    <dbReference type="NCBI Taxonomy" id="2981772"/>
    <lineage>
        <taxon>Bacteria</taxon>
        <taxon>Bacillati</taxon>
        <taxon>Bacillota</taxon>
        <taxon>Clostridia</taxon>
        <taxon>Lachnospirales</taxon>
        <taxon>Lachnospiraceae</taxon>
        <taxon>Muricoprocola</taxon>
    </lineage>
</organism>
<evidence type="ECO:0000313" key="1">
    <source>
        <dbReference type="EMBL" id="MCU6724494.1"/>
    </source>
</evidence>
<reference evidence="1 2" key="1">
    <citation type="journal article" date="2021" name="ISME Commun">
        <title>Automated analysis of genomic sequences facilitates high-throughput and comprehensive description of bacteria.</title>
        <authorList>
            <person name="Hitch T.C.A."/>
        </authorList>
    </citation>
    <scope>NUCLEOTIDE SEQUENCE [LARGE SCALE GENOMIC DNA]</scope>
    <source>
        <strain evidence="1 2">Sanger_29</strain>
    </source>
</reference>
<dbReference type="RefSeq" id="WP_262653875.1">
    <property type="nucleotide sequence ID" value="NZ_JAOQKE010000002.1"/>
</dbReference>
<dbReference type="InterPro" id="IPR011051">
    <property type="entry name" value="RmlC_Cupin_sf"/>
</dbReference>
<comment type="caution">
    <text evidence="1">The sequence shown here is derived from an EMBL/GenBank/DDBJ whole genome shotgun (WGS) entry which is preliminary data.</text>
</comment>
<dbReference type="SUPFAM" id="SSF51182">
    <property type="entry name" value="RmlC-like cupins"/>
    <property type="match status" value="1"/>
</dbReference>
<accession>A0ABT2SJ03</accession>
<gene>
    <name evidence="1" type="ORF">OCV47_03815</name>
</gene>
<name>A0ABT2SJ03_9FIRM</name>
<dbReference type="InterPro" id="IPR032358">
    <property type="entry name" value="DUF4867"/>
</dbReference>
<dbReference type="InterPro" id="IPR024060">
    <property type="entry name" value="Ureidoglycolate_lyase_dom_sf"/>
</dbReference>
<dbReference type="Proteomes" id="UP001652338">
    <property type="component" value="Unassembled WGS sequence"/>
</dbReference>
<evidence type="ECO:0000313" key="2">
    <source>
        <dbReference type="Proteomes" id="UP001652338"/>
    </source>
</evidence>
<sequence length="207" mass="22460">MQIKSITDEAFKKYGRVLKIEVPDLLERLAKTPVTDGVEYVASAPELEACSEREAIQNSIYGGMPIQIGYCNGTNHTLNAVEYHRDSEIDIALDGAILLIGSEADVEDDFTYDTAKMEAFAAPAGAVVELYATTLHYAPINAEGKENFRVVIILPEGTNTEPPVLSGVFPEDKLMTAKNKWLIAHAESNEGKGGAFVGLKGENITIK</sequence>